<accession>A0A7G9R773</accession>
<proteinExistence type="predicted"/>
<feature type="transmembrane region" description="Helical" evidence="1">
    <location>
        <begin position="219"/>
        <end position="237"/>
    </location>
</feature>
<dbReference type="Proteomes" id="UP000515947">
    <property type="component" value="Chromosome"/>
</dbReference>
<sequence length="320" mass="33120">MLHLQLRVPRHRLPEVTELLQNDDTVTNVAVFADGYAKPPGALVLADVAREGANPVVAALRALDLHHSGSIMLSEPGTILSDAARAAEAAAPGEPDDGVVWDVVENRVRSESVLSWSFCSFLTLATLIAGAGRLLDQPILIVGAMVVGPEFSPVAAICLALARPRLSLLPGAVRTLTVGFAIAVLVATPLWWLGHLTGLVSAEQAASGELTSFIVKPDVWSLVIALLAGVAGVLSLTTSKSGPLVGVFISVTTVPAVGTIALCLGAGVWSEVGDAALQLGLNLLGMLVAGTVTLLVERVVWSRIQSSGKAGAWPRARALP</sequence>
<dbReference type="RefSeq" id="WP_187577284.1">
    <property type="nucleotide sequence ID" value="NZ_CP060713.1"/>
</dbReference>
<evidence type="ECO:0000313" key="2">
    <source>
        <dbReference type="EMBL" id="QNN51448.1"/>
    </source>
</evidence>
<keyword evidence="1" id="KW-1133">Transmembrane helix</keyword>
<organism evidence="2 3">
    <name type="scientific">Nocardioides mesophilus</name>
    <dbReference type="NCBI Taxonomy" id="433659"/>
    <lineage>
        <taxon>Bacteria</taxon>
        <taxon>Bacillati</taxon>
        <taxon>Actinomycetota</taxon>
        <taxon>Actinomycetes</taxon>
        <taxon>Propionibacteriales</taxon>
        <taxon>Nocardioidaceae</taxon>
        <taxon>Nocardioides</taxon>
    </lineage>
</organism>
<evidence type="ECO:0000313" key="3">
    <source>
        <dbReference type="Proteomes" id="UP000515947"/>
    </source>
</evidence>
<keyword evidence="1" id="KW-0812">Transmembrane</keyword>
<feature type="transmembrane region" description="Helical" evidence="1">
    <location>
        <begin position="173"/>
        <end position="193"/>
    </location>
</feature>
<dbReference type="EMBL" id="CP060713">
    <property type="protein sequence ID" value="QNN51448.1"/>
    <property type="molecule type" value="Genomic_DNA"/>
</dbReference>
<dbReference type="PANTHER" id="PTHR20992:SF9">
    <property type="entry name" value="AT15442P-RELATED"/>
    <property type="match status" value="1"/>
</dbReference>
<dbReference type="AlphaFoldDB" id="A0A7G9R773"/>
<feature type="transmembrane region" description="Helical" evidence="1">
    <location>
        <begin position="138"/>
        <end position="161"/>
    </location>
</feature>
<evidence type="ECO:0000256" key="1">
    <source>
        <dbReference type="SAM" id="Phobius"/>
    </source>
</evidence>
<reference evidence="2 3" key="1">
    <citation type="submission" date="2020-08" db="EMBL/GenBank/DDBJ databases">
        <title>Genome sequence of Nocardioides mesophilus KACC 16243T.</title>
        <authorList>
            <person name="Hyun D.-W."/>
            <person name="Bae J.-W."/>
        </authorList>
    </citation>
    <scope>NUCLEOTIDE SEQUENCE [LARGE SCALE GENOMIC DNA]</scope>
    <source>
        <strain evidence="2 3">KACC 16243</strain>
    </source>
</reference>
<name>A0A7G9R773_9ACTN</name>
<dbReference type="PANTHER" id="PTHR20992">
    <property type="entry name" value="AT15442P-RELATED"/>
    <property type="match status" value="1"/>
</dbReference>
<dbReference type="KEGG" id="nmes:H9L09_12640"/>
<feature type="transmembrane region" description="Helical" evidence="1">
    <location>
        <begin position="244"/>
        <end position="269"/>
    </location>
</feature>
<dbReference type="Pfam" id="PF04087">
    <property type="entry name" value="DUF389"/>
    <property type="match status" value="1"/>
</dbReference>
<dbReference type="InterPro" id="IPR005240">
    <property type="entry name" value="DUF389"/>
</dbReference>
<feature type="transmembrane region" description="Helical" evidence="1">
    <location>
        <begin position="275"/>
        <end position="296"/>
    </location>
</feature>
<gene>
    <name evidence="2" type="ORF">H9L09_12640</name>
</gene>
<protein>
    <submittedName>
        <fullName evidence="2">DUF389 domain-containing protein</fullName>
    </submittedName>
</protein>
<keyword evidence="3" id="KW-1185">Reference proteome</keyword>
<feature type="transmembrane region" description="Helical" evidence="1">
    <location>
        <begin position="113"/>
        <end position="132"/>
    </location>
</feature>
<keyword evidence="1" id="KW-0472">Membrane</keyword>